<reference evidence="3 4" key="1">
    <citation type="submission" date="2024-02" db="EMBL/GenBank/DDBJ databases">
        <title>High-quality chromosome-scale genome assembly of Pensacola bahiagrass (Paspalum notatum Flugge var. saurae).</title>
        <authorList>
            <person name="Vega J.M."/>
            <person name="Podio M."/>
            <person name="Orjuela J."/>
            <person name="Siena L.A."/>
            <person name="Pessino S.C."/>
            <person name="Combes M.C."/>
            <person name="Mariac C."/>
            <person name="Albertini E."/>
            <person name="Pupilli F."/>
            <person name="Ortiz J.P.A."/>
            <person name="Leblanc O."/>
        </authorList>
    </citation>
    <scope>NUCLEOTIDE SEQUENCE [LARGE SCALE GENOMIC DNA]</scope>
    <source>
        <strain evidence="3">R1</strain>
        <tissue evidence="3">Leaf</tissue>
    </source>
</reference>
<feature type="domain" description="HAT C-terminal dimerisation" evidence="1">
    <location>
        <begin position="229"/>
        <end position="307"/>
    </location>
</feature>
<dbReference type="Pfam" id="PF14372">
    <property type="entry name" value="hAT-like_RNase-H"/>
    <property type="match status" value="1"/>
</dbReference>
<proteinExistence type="predicted"/>
<evidence type="ECO:0008006" key="5">
    <source>
        <dbReference type="Google" id="ProtNLM"/>
    </source>
</evidence>
<dbReference type="Pfam" id="PF05699">
    <property type="entry name" value="Dimer_Tnp_hAT"/>
    <property type="match status" value="1"/>
</dbReference>
<keyword evidence="4" id="KW-1185">Reference proteome</keyword>
<feature type="domain" description="hAT-like transposase RNase-H fold" evidence="2">
    <location>
        <begin position="117"/>
        <end position="182"/>
    </location>
</feature>
<evidence type="ECO:0000259" key="1">
    <source>
        <dbReference type="Pfam" id="PF05699"/>
    </source>
</evidence>
<dbReference type="GO" id="GO:0046983">
    <property type="term" value="F:protein dimerization activity"/>
    <property type="evidence" value="ECO:0007669"/>
    <property type="project" value="InterPro"/>
</dbReference>
<gene>
    <name evidence="3" type="ORF">U9M48_027109</name>
</gene>
<dbReference type="InterPro" id="IPR008906">
    <property type="entry name" value="HATC_C_dom"/>
</dbReference>
<dbReference type="GO" id="GO:0003677">
    <property type="term" value="F:DNA binding"/>
    <property type="evidence" value="ECO:0007669"/>
    <property type="project" value="InterPro"/>
</dbReference>
<dbReference type="EMBL" id="CP144750">
    <property type="protein sequence ID" value="WVZ79544.1"/>
    <property type="molecule type" value="Genomic_DNA"/>
</dbReference>
<dbReference type="Proteomes" id="UP001341281">
    <property type="component" value="Chromosome 06"/>
</dbReference>
<evidence type="ECO:0000313" key="3">
    <source>
        <dbReference type="EMBL" id="WVZ79544.1"/>
    </source>
</evidence>
<name>A0AAQ3TS95_PASNO</name>
<organism evidence="3 4">
    <name type="scientific">Paspalum notatum var. saurae</name>
    <dbReference type="NCBI Taxonomy" id="547442"/>
    <lineage>
        <taxon>Eukaryota</taxon>
        <taxon>Viridiplantae</taxon>
        <taxon>Streptophyta</taxon>
        <taxon>Embryophyta</taxon>
        <taxon>Tracheophyta</taxon>
        <taxon>Spermatophyta</taxon>
        <taxon>Magnoliopsida</taxon>
        <taxon>Liliopsida</taxon>
        <taxon>Poales</taxon>
        <taxon>Poaceae</taxon>
        <taxon>PACMAD clade</taxon>
        <taxon>Panicoideae</taxon>
        <taxon>Andropogonodae</taxon>
        <taxon>Paspaleae</taxon>
        <taxon>Paspalinae</taxon>
        <taxon>Paspalum</taxon>
    </lineage>
</organism>
<accession>A0AAQ3TS95</accession>
<dbReference type="InterPro" id="IPR025525">
    <property type="entry name" value="hAT-like_transposase_RNase-H"/>
</dbReference>
<dbReference type="InterPro" id="IPR012337">
    <property type="entry name" value="RNaseH-like_sf"/>
</dbReference>
<evidence type="ECO:0000259" key="2">
    <source>
        <dbReference type="Pfam" id="PF14372"/>
    </source>
</evidence>
<dbReference type="PANTHER" id="PTHR23272:SF104">
    <property type="entry name" value="HAT FAMILY DIMERISATION DOMAIN CONTAINING PROTEIN, EXPRESSED"/>
    <property type="match status" value="1"/>
</dbReference>
<evidence type="ECO:0000313" key="4">
    <source>
        <dbReference type="Proteomes" id="UP001341281"/>
    </source>
</evidence>
<sequence>MILPAIKKIRDSVAFWTATPKRVEKFEEMAKFLKVLGLDCKTRWNSTYKMLSIAIPYEAVFSRASRVEKLYDCAPSKEEWAFARQVVDRLKMFDEITKVFSGTDYVTANIQLLKICEAKEMSKNMIEKFDKYWKDIQGPMGIAIVLDPRFKVDYLLGFFETLLGQNSDQCLAKVQEVKESLFDLMKYYEVDEHEGPTESSGPSLDTSLLSAISARVASRRPAMTKVKNELHRYLEDELVPFTAESFQILDWWKVTGTRYPTLRKIARDIFAIPVSTVASESAFSTSGRILSEHRSRLTPEILEALILL</sequence>
<protein>
    <recommendedName>
        <fullName evidence="5">Transposase</fullName>
    </recommendedName>
</protein>
<dbReference type="AlphaFoldDB" id="A0AAQ3TS95"/>
<dbReference type="SUPFAM" id="SSF53098">
    <property type="entry name" value="Ribonuclease H-like"/>
    <property type="match status" value="1"/>
</dbReference>
<dbReference type="PANTHER" id="PTHR23272">
    <property type="entry name" value="BED FINGER-RELATED"/>
    <property type="match status" value="1"/>
</dbReference>